<dbReference type="Gene3D" id="3.40.50.1000">
    <property type="entry name" value="HAD superfamily/HAD-like"/>
    <property type="match status" value="1"/>
</dbReference>
<evidence type="ECO:0000256" key="1">
    <source>
        <dbReference type="ARBA" id="ARBA00022729"/>
    </source>
</evidence>
<sequence>MTKNRRFVCLPIAIVASALSASVAFADDALEKKGECPVDQFTMALRYQQQSAEVRALQMQAYNIATEKLDAAVAAAEDPSKLAIVSDVDETIIDNSALLARDLANCHTYDGWDTWLPWERDGNPVLIPGAKKFLEHADKLGVAIRYVSDRSQEQKDYTLKALKKLDLPQVSAESVLLLGPPKVERRALVAKDYRIVMLLGDTLHDFDARFRKTPVAEQRATAEAESAKWGTEWIVFPNSGYGTWSKEPLKGWDAKPVIEKW</sequence>
<dbReference type="SUPFAM" id="SSF56784">
    <property type="entry name" value="HAD-like"/>
    <property type="match status" value="1"/>
</dbReference>
<protein>
    <submittedName>
        <fullName evidence="3">5'-nucleotidase</fullName>
    </submittedName>
</protein>
<dbReference type="PIRSF" id="PIRSF019271">
    <property type="entry name" value="Acid_Ptase_C"/>
    <property type="match status" value="1"/>
</dbReference>
<dbReference type="InterPro" id="IPR006423">
    <property type="entry name" value="Lipo_e_P4"/>
</dbReference>
<evidence type="ECO:0000256" key="2">
    <source>
        <dbReference type="SAM" id="SignalP"/>
    </source>
</evidence>
<dbReference type="SFLD" id="SFLDG01125">
    <property type="entry name" value="C1.1:_Acid_Phosphatase_Like"/>
    <property type="match status" value="1"/>
</dbReference>
<organism evidence="3 4">
    <name type="scientific">Pseudomonas fulva</name>
    <dbReference type="NCBI Taxonomy" id="47880"/>
    <lineage>
        <taxon>Bacteria</taxon>
        <taxon>Pseudomonadati</taxon>
        <taxon>Pseudomonadota</taxon>
        <taxon>Gammaproteobacteria</taxon>
        <taxon>Pseudomonadales</taxon>
        <taxon>Pseudomonadaceae</taxon>
        <taxon>Pseudomonas</taxon>
    </lineage>
</organism>
<comment type="caution">
    <text evidence="3">The sequence shown here is derived from an EMBL/GenBank/DDBJ whole genome shotgun (WGS) entry which is preliminary data.</text>
</comment>
<gene>
    <name evidence="3" type="ORF">RU08_00470</name>
</gene>
<dbReference type="OrthoDB" id="395856at2"/>
<name>A0A0D0JK33_9PSED</name>
<dbReference type="PANTHER" id="PTHR31284">
    <property type="entry name" value="ACID PHOSPHATASE-LIKE PROTEIN"/>
    <property type="match status" value="1"/>
</dbReference>
<keyword evidence="1 2" id="KW-0732">Signal</keyword>
<evidence type="ECO:0000313" key="4">
    <source>
        <dbReference type="Proteomes" id="UP000032068"/>
    </source>
</evidence>
<dbReference type="InterPro" id="IPR036412">
    <property type="entry name" value="HAD-like_sf"/>
</dbReference>
<evidence type="ECO:0000313" key="3">
    <source>
        <dbReference type="EMBL" id="KIQ06565.1"/>
    </source>
</evidence>
<dbReference type="Pfam" id="PF03767">
    <property type="entry name" value="Acid_phosphat_B"/>
    <property type="match status" value="1"/>
</dbReference>
<proteinExistence type="predicted"/>
<dbReference type="GO" id="GO:0009279">
    <property type="term" value="C:cell outer membrane"/>
    <property type="evidence" value="ECO:0007669"/>
    <property type="project" value="InterPro"/>
</dbReference>
<dbReference type="RefSeq" id="WP_042551810.1">
    <property type="nucleotide sequence ID" value="NZ_JXQW01000001.1"/>
</dbReference>
<dbReference type="AlphaFoldDB" id="A0A0D0JK33"/>
<dbReference type="SFLD" id="SFLDS00003">
    <property type="entry name" value="Haloacid_Dehalogenase"/>
    <property type="match status" value="1"/>
</dbReference>
<dbReference type="InterPro" id="IPR005519">
    <property type="entry name" value="Acid_phosphat_B-like"/>
</dbReference>
<feature type="chain" id="PRO_5002231046" evidence="2">
    <location>
        <begin position="27"/>
        <end position="261"/>
    </location>
</feature>
<feature type="signal peptide" evidence="2">
    <location>
        <begin position="1"/>
        <end position="26"/>
    </location>
</feature>
<reference evidence="3 4" key="1">
    <citation type="submission" date="2014-12" db="EMBL/GenBank/DDBJ databases">
        <title>16Stimator: statistical estimation of ribosomal gene copy numbers from draft genome assemblies.</title>
        <authorList>
            <person name="Perisin M.A."/>
            <person name="Vetter M."/>
            <person name="Gilbert J.A."/>
            <person name="Bergelson J."/>
        </authorList>
    </citation>
    <scope>NUCLEOTIDE SEQUENCE [LARGE SCALE GENOMIC DNA]</scope>
    <source>
        <strain evidence="3 4">MEJ086</strain>
    </source>
</reference>
<dbReference type="EMBL" id="JXQW01000001">
    <property type="protein sequence ID" value="KIQ06565.1"/>
    <property type="molecule type" value="Genomic_DNA"/>
</dbReference>
<accession>A0A0D0JK33</accession>
<dbReference type="PANTHER" id="PTHR31284:SF10">
    <property type="entry name" value="ACID PHOSPHATASE-LIKE PROTEIN"/>
    <property type="match status" value="1"/>
</dbReference>
<dbReference type="InterPro" id="IPR023214">
    <property type="entry name" value="HAD_sf"/>
</dbReference>
<dbReference type="Proteomes" id="UP000032068">
    <property type="component" value="Unassembled WGS sequence"/>
</dbReference>